<dbReference type="GeneID" id="81398318"/>
<evidence type="ECO:0000313" key="3">
    <source>
        <dbReference type="Proteomes" id="UP001141434"/>
    </source>
</evidence>
<dbReference type="AlphaFoldDB" id="A0A9W9JWH2"/>
<reference evidence="2" key="2">
    <citation type="journal article" date="2023" name="IMA Fungus">
        <title>Comparative genomic study of the Penicillium genus elucidates a diverse pangenome and 15 lateral gene transfer events.</title>
        <authorList>
            <person name="Petersen C."/>
            <person name="Sorensen T."/>
            <person name="Nielsen M.R."/>
            <person name="Sondergaard T.E."/>
            <person name="Sorensen J.L."/>
            <person name="Fitzpatrick D.A."/>
            <person name="Frisvad J.C."/>
            <person name="Nielsen K.L."/>
        </authorList>
    </citation>
    <scope>NUCLEOTIDE SEQUENCE</scope>
    <source>
        <strain evidence="2">IBT 34128</strain>
    </source>
</reference>
<dbReference type="EMBL" id="JAPMSZ010000011">
    <property type="protein sequence ID" value="KAJ5084045.1"/>
    <property type="molecule type" value="Genomic_DNA"/>
</dbReference>
<proteinExistence type="predicted"/>
<feature type="region of interest" description="Disordered" evidence="1">
    <location>
        <begin position="66"/>
        <end position="110"/>
    </location>
</feature>
<gene>
    <name evidence="2" type="ORF">NUU61_008624</name>
</gene>
<evidence type="ECO:0000256" key="1">
    <source>
        <dbReference type="SAM" id="MobiDB-lite"/>
    </source>
</evidence>
<organism evidence="2 3">
    <name type="scientific">Penicillium alfredii</name>
    <dbReference type="NCBI Taxonomy" id="1506179"/>
    <lineage>
        <taxon>Eukaryota</taxon>
        <taxon>Fungi</taxon>
        <taxon>Dikarya</taxon>
        <taxon>Ascomycota</taxon>
        <taxon>Pezizomycotina</taxon>
        <taxon>Eurotiomycetes</taxon>
        <taxon>Eurotiomycetidae</taxon>
        <taxon>Eurotiales</taxon>
        <taxon>Aspergillaceae</taxon>
        <taxon>Penicillium</taxon>
    </lineage>
</organism>
<accession>A0A9W9JWH2</accession>
<reference evidence="2" key="1">
    <citation type="submission" date="2022-11" db="EMBL/GenBank/DDBJ databases">
        <authorList>
            <person name="Petersen C."/>
        </authorList>
    </citation>
    <scope>NUCLEOTIDE SEQUENCE</scope>
    <source>
        <strain evidence="2">IBT 34128</strain>
    </source>
</reference>
<dbReference type="Proteomes" id="UP001141434">
    <property type="component" value="Unassembled WGS sequence"/>
</dbReference>
<sequence>MMLQPKPPMPNHHRNWHIVRTRRNDDLVHDGSRGVELQFLAEVDGVHMGIWTCLWDGKHGYGSFPLHGRSKALPQMKMEGKREGNTSRHALHSKPASSEGLGPGHPDWAE</sequence>
<name>A0A9W9JWH2_9EURO</name>
<protein>
    <submittedName>
        <fullName evidence="2">Uncharacterized protein</fullName>
    </submittedName>
</protein>
<dbReference type="RefSeq" id="XP_056507442.1">
    <property type="nucleotide sequence ID" value="XM_056659149.1"/>
</dbReference>
<keyword evidence="3" id="KW-1185">Reference proteome</keyword>
<evidence type="ECO:0000313" key="2">
    <source>
        <dbReference type="EMBL" id="KAJ5084045.1"/>
    </source>
</evidence>
<comment type="caution">
    <text evidence="2">The sequence shown here is derived from an EMBL/GenBank/DDBJ whole genome shotgun (WGS) entry which is preliminary data.</text>
</comment>